<evidence type="ECO:0000259" key="5">
    <source>
        <dbReference type="Pfam" id="PF03104"/>
    </source>
</evidence>
<dbReference type="PANTHER" id="PTHR10322:SF23">
    <property type="entry name" value="DNA POLYMERASE DELTA CATALYTIC SUBUNIT"/>
    <property type="match status" value="1"/>
</dbReference>
<evidence type="ECO:0000256" key="1">
    <source>
        <dbReference type="ARBA" id="ARBA00024411"/>
    </source>
</evidence>
<proteinExistence type="predicted"/>
<dbReference type="GO" id="GO:0043625">
    <property type="term" value="C:delta DNA polymerase complex"/>
    <property type="evidence" value="ECO:0007669"/>
    <property type="project" value="UniProtKB-ARBA"/>
</dbReference>
<accession>A0ABD2MLF1</accession>
<evidence type="ECO:0000313" key="7">
    <source>
        <dbReference type="EMBL" id="KAL3267213.1"/>
    </source>
</evidence>
<dbReference type="InterPro" id="IPR036397">
    <property type="entry name" value="RNaseH_sf"/>
</dbReference>
<dbReference type="AlphaFoldDB" id="A0ABD2MLF1"/>
<comment type="caution">
    <text evidence="7">The sequence shown here is derived from an EMBL/GenBank/DDBJ whole genome shotgun (WGS) entry which is preliminary data.</text>
</comment>
<evidence type="ECO:0000256" key="4">
    <source>
        <dbReference type="SAM" id="MobiDB-lite"/>
    </source>
</evidence>
<feature type="region of interest" description="Disordered" evidence="4">
    <location>
        <begin position="1"/>
        <end position="27"/>
    </location>
</feature>
<sequence>MEKRSSTGDSPLSKKIKPTRSVGRPQLENIDPAKDTLIFQELELDHYIGVPYPGMPGAQSGPVPVIRCFGVTKKGNSVCCHIHGFSPYFYINLPDSFVEADCEPFKNKLNTVVVADIRGNKDNITDAVLAVEIVEGKSLVEYSGEENSKFAKITVALPKFVPAAKRLLENQIIYQPLGAHSFTFFESNVDIEMRFMIDAKIMGCCWLELPAGKWFKRNSLSSQFSITSRCQLEVDVSWENFIAHSPEEENWSDVAQFRIHSFDIECAGRKGVFPEPQIDPIIQIANVVKLHGEEDVVVRNVFTLNTCAPIGHAEVKCFSKETDMLQAWAQFVRKLILIFLQDITSTISIFLTFWIEQNI</sequence>
<comment type="catalytic activity">
    <reaction evidence="3">
        <text>DNA(n) + a 2'-deoxyribonucleoside 5'-triphosphate = DNA(n+1) + diphosphate</text>
        <dbReference type="Rhea" id="RHEA:22508"/>
        <dbReference type="Rhea" id="RHEA-COMP:17339"/>
        <dbReference type="Rhea" id="RHEA-COMP:17340"/>
        <dbReference type="ChEBI" id="CHEBI:33019"/>
        <dbReference type="ChEBI" id="CHEBI:61560"/>
        <dbReference type="ChEBI" id="CHEBI:173112"/>
        <dbReference type="EC" id="2.7.7.7"/>
    </reaction>
</comment>
<dbReference type="FunFam" id="3.30.342.10:FF:000003">
    <property type="entry name" value="DNA polymerase"/>
    <property type="match status" value="1"/>
</dbReference>
<dbReference type="InterPro" id="IPR056435">
    <property type="entry name" value="DPOD/Z_N"/>
</dbReference>
<dbReference type="EMBL" id="JABFTP020000001">
    <property type="protein sequence ID" value="KAL3267213.1"/>
    <property type="molecule type" value="Genomic_DNA"/>
</dbReference>
<name>A0ABD2MLF1_9CUCU</name>
<dbReference type="InterPro" id="IPR006133">
    <property type="entry name" value="DNA-dir_DNA_pol_B_exonuc"/>
</dbReference>
<dbReference type="SUPFAM" id="SSF53098">
    <property type="entry name" value="Ribonuclease H-like"/>
    <property type="match status" value="1"/>
</dbReference>
<dbReference type="Pfam" id="PF03104">
    <property type="entry name" value="DNA_pol_B_exo1"/>
    <property type="match status" value="1"/>
</dbReference>
<protein>
    <recommendedName>
        <fullName evidence="1">DNA polymerase delta catalytic subunit</fullName>
    </recommendedName>
    <alternativeName>
        <fullName evidence="2">3'-5' exodeoxyribonuclease</fullName>
    </alternativeName>
</protein>
<reference evidence="7 8" key="1">
    <citation type="journal article" date="2021" name="BMC Biol.">
        <title>Horizontally acquired antibacterial genes associated with adaptive radiation of ladybird beetles.</title>
        <authorList>
            <person name="Li H.S."/>
            <person name="Tang X.F."/>
            <person name="Huang Y.H."/>
            <person name="Xu Z.Y."/>
            <person name="Chen M.L."/>
            <person name="Du X.Y."/>
            <person name="Qiu B.Y."/>
            <person name="Chen P.T."/>
            <person name="Zhang W."/>
            <person name="Slipinski A."/>
            <person name="Escalona H.E."/>
            <person name="Waterhouse R.M."/>
            <person name="Zwick A."/>
            <person name="Pang H."/>
        </authorList>
    </citation>
    <scope>NUCLEOTIDE SEQUENCE [LARGE SCALE GENOMIC DNA]</scope>
    <source>
        <strain evidence="7">SYSU2018</strain>
    </source>
</reference>
<dbReference type="Pfam" id="PF24055">
    <property type="entry name" value="POL3_N"/>
    <property type="match status" value="1"/>
</dbReference>
<gene>
    <name evidence="7" type="ORF">HHI36_011349</name>
</gene>
<dbReference type="FunFam" id="2.40.50.730:FF:000005">
    <property type="entry name" value="DNA polymerase"/>
    <property type="match status" value="1"/>
</dbReference>
<feature type="domain" description="DNA-directed DNA polymerase family B exonuclease" evidence="5">
    <location>
        <begin position="184"/>
        <end position="335"/>
    </location>
</feature>
<dbReference type="Gene3D" id="3.30.420.10">
    <property type="entry name" value="Ribonuclease H-like superfamily/Ribonuclease H"/>
    <property type="match status" value="1"/>
</dbReference>
<dbReference type="PANTHER" id="PTHR10322">
    <property type="entry name" value="DNA POLYMERASE CATALYTIC SUBUNIT"/>
    <property type="match status" value="1"/>
</dbReference>
<evidence type="ECO:0000256" key="2">
    <source>
        <dbReference type="ARBA" id="ARBA00042791"/>
    </source>
</evidence>
<organism evidence="7 8">
    <name type="scientific">Cryptolaemus montrouzieri</name>
    <dbReference type="NCBI Taxonomy" id="559131"/>
    <lineage>
        <taxon>Eukaryota</taxon>
        <taxon>Metazoa</taxon>
        <taxon>Ecdysozoa</taxon>
        <taxon>Arthropoda</taxon>
        <taxon>Hexapoda</taxon>
        <taxon>Insecta</taxon>
        <taxon>Pterygota</taxon>
        <taxon>Neoptera</taxon>
        <taxon>Endopterygota</taxon>
        <taxon>Coleoptera</taxon>
        <taxon>Polyphaga</taxon>
        <taxon>Cucujiformia</taxon>
        <taxon>Coccinelloidea</taxon>
        <taxon>Coccinellidae</taxon>
        <taxon>Scymninae</taxon>
        <taxon>Scymnini</taxon>
        <taxon>Cryptolaemus</taxon>
    </lineage>
</organism>
<evidence type="ECO:0000313" key="8">
    <source>
        <dbReference type="Proteomes" id="UP001516400"/>
    </source>
</evidence>
<dbReference type="InterPro" id="IPR012337">
    <property type="entry name" value="RNaseH-like_sf"/>
</dbReference>
<dbReference type="Gene3D" id="3.30.342.10">
    <property type="entry name" value="DNA Polymerase, chain B, domain 1"/>
    <property type="match status" value="1"/>
</dbReference>
<dbReference type="GO" id="GO:0003887">
    <property type="term" value="F:DNA-directed DNA polymerase activity"/>
    <property type="evidence" value="ECO:0007669"/>
    <property type="project" value="UniProtKB-EC"/>
</dbReference>
<keyword evidence="8" id="KW-1185">Reference proteome</keyword>
<evidence type="ECO:0000259" key="6">
    <source>
        <dbReference type="Pfam" id="PF24055"/>
    </source>
</evidence>
<dbReference type="InterPro" id="IPR050240">
    <property type="entry name" value="DNA_pol_type-B"/>
</dbReference>
<evidence type="ECO:0000256" key="3">
    <source>
        <dbReference type="ARBA" id="ARBA00049244"/>
    </source>
</evidence>
<feature type="domain" description="DNA polymerase delta/zeta catalytic subunit N-terminal" evidence="6">
    <location>
        <begin position="84"/>
        <end position="161"/>
    </location>
</feature>
<dbReference type="Proteomes" id="UP001516400">
    <property type="component" value="Unassembled WGS sequence"/>
</dbReference>